<keyword evidence="4" id="KW-0862">Zinc</keyword>
<keyword evidence="2" id="KW-0677">Repeat</keyword>
<evidence type="ECO:0000313" key="9">
    <source>
        <dbReference type="Proteomes" id="UP000823941"/>
    </source>
</evidence>
<proteinExistence type="predicted"/>
<reference evidence="8 9" key="1">
    <citation type="submission" date="2021-06" db="EMBL/GenBank/DDBJ databases">
        <title>A haploid diamondback moth (Plutella xylostella L.) genome assembly resolves 31 chromosomes and identifies a diamide resistance mutation.</title>
        <authorList>
            <person name="Ward C.M."/>
            <person name="Perry K.D."/>
            <person name="Baker G."/>
            <person name="Powis K."/>
            <person name="Heckel D.G."/>
            <person name="Baxter S.W."/>
        </authorList>
    </citation>
    <scope>NUCLEOTIDE SEQUENCE [LARGE SCALE GENOMIC DNA]</scope>
    <source>
        <strain evidence="8 9">LV</strain>
        <tissue evidence="8">Single pupa</tissue>
    </source>
</reference>
<evidence type="ECO:0000256" key="6">
    <source>
        <dbReference type="SAM" id="MobiDB-lite"/>
    </source>
</evidence>
<keyword evidence="3 5" id="KW-0863">Zinc-finger</keyword>
<dbReference type="SUPFAM" id="SSF57667">
    <property type="entry name" value="beta-beta-alpha zinc fingers"/>
    <property type="match status" value="3"/>
</dbReference>
<evidence type="ECO:0000256" key="3">
    <source>
        <dbReference type="ARBA" id="ARBA00022771"/>
    </source>
</evidence>
<dbReference type="EMBL" id="JAHIBW010000011">
    <property type="protein sequence ID" value="KAG7306563.1"/>
    <property type="molecule type" value="Genomic_DNA"/>
</dbReference>
<evidence type="ECO:0000256" key="2">
    <source>
        <dbReference type="ARBA" id="ARBA00022737"/>
    </source>
</evidence>
<feature type="domain" description="C2H2-type" evidence="7">
    <location>
        <begin position="147"/>
        <end position="174"/>
    </location>
</feature>
<dbReference type="InterPro" id="IPR013087">
    <property type="entry name" value="Znf_C2H2_type"/>
</dbReference>
<evidence type="ECO:0000313" key="8">
    <source>
        <dbReference type="EMBL" id="KAG7306563.1"/>
    </source>
</evidence>
<dbReference type="SMART" id="SM00355">
    <property type="entry name" value="ZnF_C2H2"/>
    <property type="match status" value="7"/>
</dbReference>
<dbReference type="InterPro" id="IPR036236">
    <property type="entry name" value="Znf_C2H2_sf"/>
</dbReference>
<evidence type="ECO:0000256" key="4">
    <source>
        <dbReference type="ARBA" id="ARBA00022833"/>
    </source>
</evidence>
<dbReference type="Proteomes" id="UP000823941">
    <property type="component" value="Chromosome 11"/>
</dbReference>
<gene>
    <name evidence="8" type="ORF">JYU34_007931</name>
</gene>
<feature type="domain" description="C2H2-type" evidence="7">
    <location>
        <begin position="200"/>
        <end position="227"/>
    </location>
</feature>
<dbReference type="Pfam" id="PF13909">
    <property type="entry name" value="zf-H2C2_5"/>
    <property type="match status" value="1"/>
</dbReference>
<evidence type="ECO:0000256" key="5">
    <source>
        <dbReference type="PROSITE-ProRule" id="PRU00042"/>
    </source>
</evidence>
<feature type="region of interest" description="Disordered" evidence="6">
    <location>
        <begin position="49"/>
        <end position="72"/>
    </location>
</feature>
<dbReference type="PANTHER" id="PTHR24379">
    <property type="entry name" value="KRAB AND ZINC FINGER DOMAIN-CONTAINING"/>
    <property type="match status" value="1"/>
</dbReference>
<dbReference type="Gene3D" id="3.30.160.60">
    <property type="entry name" value="Classic Zinc Finger"/>
    <property type="match status" value="3"/>
</dbReference>
<organism evidence="8 9">
    <name type="scientific">Plutella xylostella</name>
    <name type="common">Diamondback moth</name>
    <name type="synonym">Plutella maculipennis</name>
    <dbReference type="NCBI Taxonomy" id="51655"/>
    <lineage>
        <taxon>Eukaryota</taxon>
        <taxon>Metazoa</taxon>
        <taxon>Ecdysozoa</taxon>
        <taxon>Arthropoda</taxon>
        <taxon>Hexapoda</taxon>
        <taxon>Insecta</taxon>
        <taxon>Pterygota</taxon>
        <taxon>Neoptera</taxon>
        <taxon>Endopterygota</taxon>
        <taxon>Lepidoptera</taxon>
        <taxon>Glossata</taxon>
        <taxon>Ditrysia</taxon>
        <taxon>Yponomeutoidea</taxon>
        <taxon>Plutellidae</taxon>
        <taxon>Plutella</taxon>
    </lineage>
</organism>
<name>A0ABQ7QNE0_PLUXY</name>
<sequence>MESAPSSTTIFIDVGTGPEPYTLPVDFCQPPPSQQIHVMQLATPSVMETDAAESGCKSQEESTVEPTPQQTASIAEENSTLLVIQPKTFKCPECPRFAAETDEKLQRHIKKIHRGVNPFSCYMCDYSTSNKTMFEEHVRIHQGIKPFKCSYCSHRSASKKNMKKHELIHRPDNPLRCQNCGFIAQNPSSLKSHEKKCSNNECNKCDFKSEDADEMKRHMRAHKGLKIYKCKMCSYKTKSSVNYKVHSKACKTKVKDVNIKFTCAVCQWQSKQDVKILLHLIHHPEQEVDESVVDVSVLRKHGIMV</sequence>
<evidence type="ECO:0000256" key="1">
    <source>
        <dbReference type="ARBA" id="ARBA00022723"/>
    </source>
</evidence>
<keyword evidence="1" id="KW-0479">Metal-binding</keyword>
<protein>
    <recommendedName>
        <fullName evidence="7">C2H2-type domain-containing protein</fullName>
    </recommendedName>
</protein>
<feature type="domain" description="C2H2-type" evidence="7">
    <location>
        <begin position="119"/>
        <end position="146"/>
    </location>
</feature>
<keyword evidence="9" id="KW-1185">Reference proteome</keyword>
<evidence type="ECO:0000259" key="7">
    <source>
        <dbReference type="PROSITE" id="PS50157"/>
    </source>
</evidence>
<comment type="caution">
    <text evidence="8">The sequence shown here is derived from an EMBL/GenBank/DDBJ whole genome shotgun (WGS) entry which is preliminary data.</text>
</comment>
<accession>A0ABQ7QNE0</accession>
<dbReference type="PANTHER" id="PTHR24379:SF121">
    <property type="entry name" value="C2H2-TYPE DOMAIN-CONTAINING PROTEIN"/>
    <property type="match status" value="1"/>
</dbReference>
<dbReference type="PROSITE" id="PS50157">
    <property type="entry name" value="ZINC_FINGER_C2H2_2"/>
    <property type="match status" value="3"/>
</dbReference>